<dbReference type="EMBL" id="JARBJD010000062">
    <property type="protein sequence ID" value="KAK2955822.1"/>
    <property type="molecule type" value="Genomic_DNA"/>
</dbReference>
<evidence type="ECO:0000313" key="4">
    <source>
        <dbReference type="EMBL" id="KAK2955822.1"/>
    </source>
</evidence>
<proteinExistence type="predicted"/>
<evidence type="ECO:0000256" key="2">
    <source>
        <dbReference type="ARBA" id="ARBA00022614"/>
    </source>
</evidence>
<gene>
    <name evidence="4" type="ORF">BLNAU_9173</name>
</gene>
<dbReference type="SUPFAM" id="SSF52047">
    <property type="entry name" value="RNI-like"/>
    <property type="match status" value="1"/>
</dbReference>
<reference evidence="4 5" key="1">
    <citation type="journal article" date="2022" name="bioRxiv">
        <title>Genomics of Preaxostyla Flagellates Illuminates Evolutionary Transitions and the Path Towards Mitochondrial Loss.</title>
        <authorList>
            <person name="Novak L.V.F."/>
            <person name="Treitli S.C."/>
            <person name="Pyrih J."/>
            <person name="Halakuc P."/>
            <person name="Pipaliya S.V."/>
            <person name="Vacek V."/>
            <person name="Brzon O."/>
            <person name="Soukal P."/>
            <person name="Eme L."/>
            <person name="Dacks J.B."/>
            <person name="Karnkowska A."/>
            <person name="Elias M."/>
            <person name="Hampl V."/>
        </authorList>
    </citation>
    <scope>NUCLEOTIDE SEQUENCE [LARGE SCALE GENOMIC DNA]</scope>
    <source>
        <strain evidence="4">NAU3</strain>
        <tissue evidence="4">Gut</tissue>
    </source>
</reference>
<dbReference type="SMART" id="SM00368">
    <property type="entry name" value="LRR_RI"/>
    <property type="match status" value="7"/>
</dbReference>
<keyword evidence="2" id="KW-0433">Leucine-rich repeat</keyword>
<name>A0ABQ9XWG8_9EUKA</name>
<dbReference type="InterPro" id="IPR001611">
    <property type="entry name" value="Leu-rich_rpt"/>
</dbReference>
<keyword evidence="3" id="KW-0677">Repeat</keyword>
<keyword evidence="5" id="KW-1185">Reference proteome</keyword>
<dbReference type="PANTHER" id="PTHR24113">
    <property type="entry name" value="RAN GTPASE-ACTIVATING PROTEIN 1"/>
    <property type="match status" value="1"/>
</dbReference>
<dbReference type="PANTHER" id="PTHR24113:SF12">
    <property type="entry name" value="RAN GTPASE-ACTIVATING PROTEIN 1"/>
    <property type="match status" value="1"/>
</dbReference>
<accession>A0ABQ9XWG8</accession>
<dbReference type="InterPro" id="IPR027038">
    <property type="entry name" value="RanGap"/>
</dbReference>
<protein>
    <submittedName>
        <fullName evidence="4">Uncharacterized protein</fullName>
    </submittedName>
</protein>
<dbReference type="Proteomes" id="UP001281761">
    <property type="component" value="Unassembled WGS sequence"/>
</dbReference>
<keyword evidence="1" id="KW-0343">GTPase activation</keyword>
<organism evidence="4 5">
    <name type="scientific">Blattamonas nauphoetae</name>
    <dbReference type="NCBI Taxonomy" id="2049346"/>
    <lineage>
        <taxon>Eukaryota</taxon>
        <taxon>Metamonada</taxon>
        <taxon>Preaxostyla</taxon>
        <taxon>Oxymonadida</taxon>
        <taxon>Blattamonas</taxon>
    </lineage>
</organism>
<evidence type="ECO:0000256" key="1">
    <source>
        <dbReference type="ARBA" id="ARBA00022468"/>
    </source>
</evidence>
<sequence>MFIVLAIDSELWGLIHMSSLMSRYVASCGVQTTIGLAQETLRIYNAECAKKNVKPDPEIIQHIQAARANEDPFTVLSLKNRSFTKAHIETLVPILTESVSRFLVIADFEGSLKEDTVDLVVDAVYHSRTIEVLNLQNCKEIGTKTCTTLSSMIKNGHSLRFLNISQNEISSTNLSLIVKALGSQYSVLQVLKASGITPTTSVPQIIPELCQSLSTNTTLLTLSLADDHLTPSSADSLSVVLENTIPLPPAPTPLAQGMSEEQDHTDVSLITGDTRFINSLNDVPQTMFMYSSQLAALDFRMNQMGDSGLQAISKALKTNNTLLSLVLWSNRITAAGITHLCAALKENTTLQNLELGCNQIGTGGTTELVSLLEVNRNITALGVAQADLSSDDLVSLSGVLADPACSLFRLDLRNNPRIGFRGISKLVEAIETNTRIQCIALDVDKLIEHSSPSEKAEMQKQLTRLQSRTTSNVDAFIKANDTHSHDAAQTTVFP</sequence>
<dbReference type="Gene3D" id="3.80.10.10">
    <property type="entry name" value="Ribonuclease Inhibitor"/>
    <property type="match status" value="2"/>
</dbReference>
<comment type="caution">
    <text evidence="4">The sequence shown here is derived from an EMBL/GenBank/DDBJ whole genome shotgun (WGS) entry which is preliminary data.</text>
</comment>
<evidence type="ECO:0000313" key="5">
    <source>
        <dbReference type="Proteomes" id="UP001281761"/>
    </source>
</evidence>
<dbReference type="Pfam" id="PF13516">
    <property type="entry name" value="LRR_6"/>
    <property type="match status" value="2"/>
</dbReference>
<evidence type="ECO:0000256" key="3">
    <source>
        <dbReference type="ARBA" id="ARBA00022737"/>
    </source>
</evidence>
<dbReference type="InterPro" id="IPR032675">
    <property type="entry name" value="LRR_dom_sf"/>
</dbReference>